<keyword evidence="2" id="KW-1185">Reference proteome</keyword>
<gene>
    <name evidence="1" type="ORF">HAX54_039293</name>
</gene>
<accession>A0ABS8VNF4</accession>
<reference evidence="1 2" key="1">
    <citation type="journal article" date="2021" name="BMC Genomics">
        <title>Datura genome reveals duplications of psychoactive alkaloid biosynthetic genes and high mutation rate following tissue culture.</title>
        <authorList>
            <person name="Rajewski A."/>
            <person name="Carter-House D."/>
            <person name="Stajich J."/>
            <person name="Litt A."/>
        </authorList>
    </citation>
    <scope>NUCLEOTIDE SEQUENCE [LARGE SCALE GENOMIC DNA]</scope>
    <source>
        <strain evidence="1">AR-01</strain>
    </source>
</reference>
<evidence type="ECO:0000313" key="1">
    <source>
        <dbReference type="EMBL" id="MCE0481495.1"/>
    </source>
</evidence>
<dbReference type="Proteomes" id="UP000823775">
    <property type="component" value="Unassembled WGS sequence"/>
</dbReference>
<sequence length="121" mass="12781">MPVAFHGPPIWRECEPGEIPEKHCKKTTSQARGETPVGMQSGVQGLSSYSETISPGTSATVIHLCGTWMSTITSAILACDSSVSGGSSSMFRQRSTGIASDQIFDPSVCLTSNLCQFLPVV</sequence>
<dbReference type="EMBL" id="JACEIK010005433">
    <property type="protein sequence ID" value="MCE0481495.1"/>
    <property type="molecule type" value="Genomic_DNA"/>
</dbReference>
<comment type="caution">
    <text evidence="1">The sequence shown here is derived from an EMBL/GenBank/DDBJ whole genome shotgun (WGS) entry which is preliminary data.</text>
</comment>
<evidence type="ECO:0000313" key="2">
    <source>
        <dbReference type="Proteomes" id="UP000823775"/>
    </source>
</evidence>
<organism evidence="1 2">
    <name type="scientific">Datura stramonium</name>
    <name type="common">Jimsonweed</name>
    <name type="synonym">Common thornapple</name>
    <dbReference type="NCBI Taxonomy" id="4076"/>
    <lineage>
        <taxon>Eukaryota</taxon>
        <taxon>Viridiplantae</taxon>
        <taxon>Streptophyta</taxon>
        <taxon>Embryophyta</taxon>
        <taxon>Tracheophyta</taxon>
        <taxon>Spermatophyta</taxon>
        <taxon>Magnoliopsida</taxon>
        <taxon>eudicotyledons</taxon>
        <taxon>Gunneridae</taxon>
        <taxon>Pentapetalae</taxon>
        <taxon>asterids</taxon>
        <taxon>lamiids</taxon>
        <taxon>Solanales</taxon>
        <taxon>Solanaceae</taxon>
        <taxon>Solanoideae</taxon>
        <taxon>Datureae</taxon>
        <taxon>Datura</taxon>
    </lineage>
</organism>
<name>A0ABS8VNF4_DATST</name>
<protein>
    <submittedName>
        <fullName evidence="1">Uncharacterized protein</fullName>
    </submittedName>
</protein>
<proteinExistence type="predicted"/>